<dbReference type="Proteomes" id="UP001253545">
    <property type="component" value="Unassembled WGS sequence"/>
</dbReference>
<keyword evidence="5 6" id="KW-0472">Membrane</keyword>
<dbReference type="InterPro" id="IPR001279">
    <property type="entry name" value="Metallo-B-lactamas"/>
</dbReference>
<comment type="subcellular location">
    <subcellularLocation>
        <location evidence="1">Cell membrane</location>
        <topology evidence="1">Multi-pass membrane protein</topology>
    </subcellularLocation>
</comment>
<dbReference type="EMBL" id="JAVRHX010000001">
    <property type="protein sequence ID" value="MDT0594487.1"/>
    <property type="molecule type" value="Genomic_DNA"/>
</dbReference>
<dbReference type="InterPro" id="IPR035681">
    <property type="entry name" value="ComA-like_MBL"/>
</dbReference>
<evidence type="ECO:0000256" key="2">
    <source>
        <dbReference type="ARBA" id="ARBA00022475"/>
    </source>
</evidence>
<dbReference type="CDD" id="cd07731">
    <property type="entry name" value="ComA-like_MBL-fold"/>
    <property type="match status" value="1"/>
</dbReference>
<keyword evidence="4 6" id="KW-1133">Transmembrane helix</keyword>
<dbReference type="InterPro" id="IPR036866">
    <property type="entry name" value="RibonucZ/Hydroxyglut_hydro"/>
</dbReference>
<protein>
    <submittedName>
        <fullName evidence="10">DNA internalization-related competence protein ComEC/Rec2</fullName>
    </submittedName>
</protein>
<dbReference type="Pfam" id="PF13567">
    <property type="entry name" value="DUF4131"/>
    <property type="match status" value="1"/>
</dbReference>
<feature type="domain" description="DUF4131" evidence="9">
    <location>
        <begin position="28"/>
        <end position="201"/>
    </location>
</feature>
<feature type="transmembrane region" description="Helical" evidence="6">
    <location>
        <begin position="267"/>
        <end position="289"/>
    </location>
</feature>
<dbReference type="SUPFAM" id="SSF56281">
    <property type="entry name" value="Metallo-hydrolase/oxidoreductase"/>
    <property type="match status" value="1"/>
</dbReference>
<dbReference type="Pfam" id="PF00753">
    <property type="entry name" value="Lactamase_B"/>
    <property type="match status" value="1"/>
</dbReference>
<dbReference type="PANTHER" id="PTHR30619">
    <property type="entry name" value="DNA INTERNALIZATION/COMPETENCE PROTEIN COMEC/REC2"/>
    <property type="match status" value="1"/>
</dbReference>
<name>A0ABU2ZST7_9ALTE</name>
<feature type="transmembrane region" description="Helical" evidence="6">
    <location>
        <begin position="28"/>
        <end position="45"/>
    </location>
</feature>
<feature type="transmembrane region" description="Helical" evidence="6">
    <location>
        <begin position="344"/>
        <end position="361"/>
    </location>
</feature>
<evidence type="ECO:0000313" key="11">
    <source>
        <dbReference type="Proteomes" id="UP001253545"/>
    </source>
</evidence>
<feature type="transmembrane region" description="Helical" evidence="6">
    <location>
        <begin position="367"/>
        <end position="384"/>
    </location>
</feature>
<feature type="transmembrane region" description="Helical" evidence="6">
    <location>
        <begin position="296"/>
        <end position="314"/>
    </location>
</feature>
<feature type="transmembrane region" description="Helical" evidence="6">
    <location>
        <begin position="441"/>
        <end position="463"/>
    </location>
</feature>
<proteinExistence type="predicted"/>
<dbReference type="InterPro" id="IPR025405">
    <property type="entry name" value="DUF4131"/>
</dbReference>
<evidence type="ECO:0000256" key="1">
    <source>
        <dbReference type="ARBA" id="ARBA00004651"/>
    </source>
</evidence>
<feature type="transmembrane region" description="Helical" evidence="6">
    <location>
        <begin position="414"/>
        <end position="435"/>
    </location>
</feature>
<dbReference type="RefSeq" id="WP_311367958.1">
    <property type="nucleotide sequence ID" value="NZ_JAVRHX010000001.1"/>
</dbReference>
<reference evidence="10 11" key="1">
    <citation type="submission" date="2023-09" db="EMBL/GenBank/DDBJ databases">
        <authorList>
            <person name="Rey-Velasco X."/>
        </authorList>
    </citation>
    <scope>NUCLEOTIDE SEQUENCE [LARGE SCALE GENOMIC DNA]</scope>
    <source>
        <strain evidence="10 11">P117</strain>
    </source>
</reference>
<evidence type="ECO:0000256" key="3">
    <source>
        <dbReference type="ARBA" id="ARBA00022692"/>
    </source>
</evidence>
<feature type="domain" description="Metallo-beta-lactamase" evidence="7">
    <location>
        <begin position="580"/>
        <end position="739"/>
    </location>
</feature>
<evidence type="ECO:0000256" key="4">
    <source>
        <dbReference type="ARBA" id="ARBA00022989"/>
    </source>
</evidence>
<accession>A0ABU2ZST7</accession>
<evidence type="ECO:0000256" key="5">
    <source>
        <dbReference type="ARBA" id="ARBA00023136"/>
    </source>
</evidence>
<dbReference type="NCBIfam" id="TIGR00361">
    <property type="entry name" value="ComEC_Rec2"/>
    <property type="match status" value="1"/>
</dbReference>
<evidence type="ECO:0000259" key="9">
    <source>
        <dbReference type="Pfam" id="PF13567"/>
    </source>
</evidence>
<evidence type="ECO:0000259" key="8">
    <source>
        <dbReference type="Pfam" id="PF03772"/>
    </source>
</evidence>
<dbReference type="Gene3D" id="3.60.15.10">
    <property type="entry name" value="Ribonuclease Z/Hydroxyacylglutathione hydrolase-like"/>
    <property type="match status" value="1"/>
</dbReference>
<evidence type="ECO:0000313" key="10">
    <source>
        <dbReference type="EMBL" id="MDT0594487.1"/>
    </source>
</evidence>
<comment type="caution">
    <text evidence="10">The sequence shown here is derived from an EMBL/GenBank/DDBJ whole genome shotgun (WGS) entry which is preliminary data.</text>
</comment>
<evidence type="ECO:0000259" key="7">
    <source>
        <dbReference type="Pfam" id="PF00753"/>
    </source>
</evidence>
<dbReference type="PANTHER" id="PTHR30619:SF1">
    <property type="entry name" value="RECOMBINATION PROTEIN 2"/>
    <property type="match status" value="1"/>
</dbReference>
<keyword evidence="2" id="KW-1003">Cell membrane</keyword>
<dbReference type="NCBIfam" id="TIGR00360">
    <property type="entry name" value="ComEC_N-term"/>
    <property type="match status" value="1"/>
</dbReference>
<dbReference type="Pfam" id="PF03772">
    <property type="entry name" value="Competence"/>
    <property type="match status" value="1"/>
</dbReference>
<gene>
    <name evidence="10" type="ORF">RM552_06490</name>
</gene>
<dbReference type="InterPro" id="IPR052159">
    <property type="entry name" value="Competence_DNA_uptake"/>
</dbReference>
<keyword evidence="11" id="KW-1185">Reference proteome</keyword>
<dbReference type="InterPro" id="IPR004477">
    <property type="entry name" value="ComEC_N"/>
</dbReference>
<evidence type="ECO:0000256" key="6">
    <source>
        <dbReference type="SAM" id="Phobius"/>
    </source>
</evidence>
<feature type="transmembrane region" description="Helical" evidence="6">
    <location>
        <begin position="52"/>
        <end position="70"/>
    </location>
</feature>
<sequence length="803" mass="91509">MYSINDKAMLSFIIIFCSSALWPKLPSITLLLCAICVLIFCYAYSLSAILQAGLIAFLWASSVAYYYLYWQIDKQYFEQNTLITGTITSLSSIRVKHLSESDEDSKKTEVMHSKSEIKRFNKNHNTVFNIKIDTLGNQSLWLKPSVRISWYAPSFDISQGNKVRLLVKLKPPNGLANPDGFDYHRWLVSKNISATGYVKDSPSNQLMLFSPSVRQNWITGLSRQHQEYMPWLIALTYGDKRYLSADDWLLIQQTGTAHLFAISGMHLGIVAGFVLVVLKGMLLLIALLFNVKQINLQHLNLFICCIACSFYAYIAGFEIPVLRALIALFIISIVLNLQCYWRPVSVFLFVICLFLVLFPFSILSVSFWFSFGAVSLILFYLWRFPELEKNNRKQPHTWLYLVYFKFKTIFKLQVFLSLVTLPFVLFVYGTLPLVAVPANLFMLPIVSFILVPACLIIALLISVGLYPSGLLSILNEALALSINMLKGINRFATFQPSLEYLSALDYAALTLFMFVCLLPKWPTKTKWCLSLFLCYSGWQILCYQQYYFSRETRVYVFDVGQGSAAIVQSKPSGSMLSNYAIFDTGGAYRGSFSMAKSALSPFLEKRKQNKIDFLLLSHLDNDHAGGKEWLTKQYVIEEVFAPNNLCGNKNNKYWSGLAITILWPLSPQSGDENDHSCVARISNGENSILFTGDIEKNSEQAIVETYKNTNLLQVDVLIAPHHGSQTSSTKAFVEAVQAKHVIFTAGFNNRWKFPKQEILNRYNKNDASTLITGRDGRILINIETLEVSAYLRHEHQRWYRQRH</sequence>
<feature type="transmembrane region" description="Helical" evidence="6">
    <location>
        <begin position="320"/>
        <end position="337"/>
    </location>
</feature>
<keyword evidence="3 6" id="KW-0812">Transmembrane</keyword>
<feature type="domain" description="ComEC/Rec2-related protein" evidence="8">
    <location>
        <begin position="235"/>
        <end position="518"/>
    </location>
</feature>
<organism evidence="10 11">
    <name type="scientific">Glaciecola petra</name>
    <dbReference type="NCBI Taxonomy" id="3075602"/>
    <lineage>
        <taxon>Bacteria</taxon>
        <taxon>Pseudomonadati</taxon>
        <taxon>Pseudomonadota</taxon>
        <taxon>Gammaproteobacteria</taxon>
        <taxon>Alteromonadales</taxon>
        <taxon>Alteromonadaceae</taxon>
        <taxon>Glaciecola</taxon>
    </lineage>
</organism>
<dbReference type="InterPro" id="IPR004797">
    <property type="entry name" value="Competence_ComEC/Rec2"/>
</dbReference>